<organism evidence="1 2">
    <name type="scientific">Trichothecium roseum</name>
    <dbReference type="NCBI Taxonomy" id="47278"/>
    <lineage>
        <taxon>Eukaryota</taxon>
        <taxon>Fungi</taxon>
        <taxon>Dikarya</taxon>
        <taxon>Ascomycota</taxon>
        <taxon>Pezizomycotina</taxon>
        <taxon>Sordariomycetes</taxon>
        <taxon>Hypocreomycetidae</taxon>
        <taxon>Hypocreales</taxon>
        <taxon>Hypocreales incertae sedis</taxon>
        <taxon>Trichothecium</taxon>
    </lineage>
</organism>
<keyword evidence="2" id="KW-1185">Reference proteome</keyword>
<proteinExistence type="predicted"/>
<dbReference type="EMBL" id="CM047942">
    <property type="protein sequence ID" value="KAI9901143.1"/>
    <property type="molecule type" value="Genomic_DNA"/>
</dbReference>
<gene>
    <name evidence="1" type="ORF">N3K66_002960</name>
</gene>
<sequence length="487" mass="54009">MGNKRRHSTSTSAAAEDGVSDAHATETEALADIHLPKDSSWEATDRHYAQLYNRAPDFKELARLDPEFKAVTKGRELNFNDPKSVMQLTKTLLKLDFGLEIELVDDRLCPPVANRHNYILWLKALTDTTSYDKPPRSLAGLDIGTGASCIYPLLGATQRPWSFIGTDIDDRSLTYARRNVALNGLEGRISLLKRDPGEKLIPDEAVAVPATFVMTNPPFYCDEAEMLRGAGEKKRPPFSACTGSATEMVAEGGEVAFVERILAESLVLRDRIQWYTAMLGFLSSVSSVVGKLREHGISNYAVTEFVQGNKTRRWAVGWSFAPLRPEMSVARGLRSQAGRSVLPAPSEATVVKFPRPPLPSSSIGAFADRFATVVGELELAGWTWDRECMEGSGRAADRVWGRAWRRRRQREMKTGVEEKWHDNEGKDSGQEGKEQAMFGFKVWVRVGEAVSVGCRWVEGYDLAEFESFQGYLKTTAETAYAAAVGDK</sequence>
<reference evidence="1" key="1">
    <citation type="submission" date="2022-10" db="EMBL/GenBank/DDBJ databases">
        <title>Complete Genome of Trichothecium roseum strain YXFP-22015, a Plant Pathogen Isolated from Citrus.</title>
        <authorList>
            <person name="Wang Y."/>
            <person name="Zhu L."/>
        </authorList>
    </citation>
    <scope>NUCLEOTIDE SEQUENCE</scope>
    <source>
        <strain evidence="1">YXFP-22015</strain>
    </source>
</reference>
<dbReference type="Proteomes" id="UP001163324">
    <property type="component" value="Chromosome 3"/>
</dbReference>
<name>A0ACC0V4C1_9HYPO</name>
<protein>
    <submittedName>
        <fullName evidence="1">Uncharacterized protein</fullName>
    </submittedName>
</protein>
<evidence type="ECO:0000313" key="2">
    <source>
        <dbReference type="Proteomes" id="UP001163324"/>
    </source>
</evidence>
<evidence type="ECO:0000313" key="1">
    <source>
        <dbReference type="EMBL" id="KAI9901143.1"/>
    </source>
</evidence>
<accession>A0ACC0V4C1</accession>
<comment type="caution">
    <text evidence="1">The sequence shown here is derived from an EMBL/GenBank/DDBJ whole genome shotgun (WGS) entry which is preliminary data.</text>
</comment>